<dbReference type="InterPro" id="IPR011044">
    <property type="entry name" value="Quino_amine_DH_bsu"/>
</dbReference>
<dbReference type="SUPFAM" id="SSF50974">
    <property type="entry name" value="Nitrous oxide reductase, N-terminal domain"/>
    <property type="match status" value="1"/>
</dbReference>
<keyword evidence="1" id="KW-0238">DNA-binding</keyword>
<accession>A0A1W2E089</accession>
<dbReference type="InterPro" id="IPR015943">
    <property type="entry name" value="WD40/YVTN_repeat-like_dom_sf"/>
</dbReference>
<dbReference type="InterPro" id="IPR051200">
    <property type="entry name" value="Host-pathogen_enzymatic-act"/>
</dbReference>
<dbReference type="Gene3D" id="2.130.10.10">
    <property type="entry name" value="YVTN repeat-like/Quinoprotein amine dehydrogenase"/>
    <property type="match status" value="1"/>
</dbReference>
<dbReference type="SUPFAM" id="SSF50969">
    <property type="entry name" value="YVTN repeat-like/Quinoprotein amine dehydrogenase"/>
    <property type="match status" value="1"/>
</dbReference>
<dbReference type="GO" id="GO:0003677">
    <property type="term" value="F:DNA binding"/>
    <property type="evidence" value="ECO:0007669"/>
    <property type="project" value="UniProtKB-KW"/>
</dbReference>
<dbReference type="EMBL" id="FWYB01000009">
    <property type="protein sequence ID" value="SMD03211.1"/>
    <property type="molecule type" value="Genomic_DNA"/>
</dbReference>
<evidence type="ECO:0000313" key="1">
    <source>
        <dbReference type="EMBL" id="SMD03211.1"/>
    </source>
</evidence>
<dbReference type="PANTHER" id="PTHR47197:SF3">
    <property type="entry name" value="DIHYDRO-HEME D1 DEHYDROGENASE"/>
    <property type="match status" value="1"/>
</dbReference>
<name>A0A1W2E089_9SPHI</name>
<keyword evidence="2" id="KW-1185">Reference proteome</keyword>
<dbReference type="PANTHER" id="PTHR47197">
    <property type="entry name" value="PROTEIN NIRF"/>
    <property type="match status" value="1"/>
</dbReference>
<proteinExistence type="predicted"/>
<dbReference type="STRING" id="475255.SAMN04488101_10953"/>
<dbReference type="OrthoDB" id="9772811at2"/>
<dbReference type="Pfam" id="PF10282">
    <property type="entry name" value="Lactonase"/>
    <property type="match status" value="1"/>
</dbReference>
<dbReference type="InterPro" id="IPR019405">
    <property type="entry name" value="Lactonase_7-beta_prop"/>
</dbReference>
<reference evidence="1 2" key="1">
    <citation type="submission" date="2017-04" db="EMBL/GenBank/DDBJ databases">
        <authorList>
            <person name="Afonso C.L."/>
            <person name="Miller P.J."/>
            <person name="Scott M.A."/>
            <person name="Spackman E."/>
            <person name="Goraichik I."/>
            <person name="Dimitrov K.M."/>
            <person name="Suarez D.L."/>
            <person name="Swayne D.E."/>
        </authorList>
    </citation>
    <scope>NUCLEOTIDE SEQUENCE [LARGE SCALE GENOMIC DNA]</scope>
    <source>
        <strain evidence="1 2">DSM 19625</strain>
    </source>
</reference>
<sequence>MIWISLTGIVDNMAVIGKSNQYSGLQLVHTQALRSVVGIKSIFFNSDGTKLYALNLEGMHIDEFSQTTKKLLRRISFKPTKSPGLDYKSNRIIPSFEEKPVEACFTHAGKILWVSLHNAGGITPIILDSSILKRSTVKSRLNKITYINDLESGIKTTVQFPVIQTGKIPKVIAKTANDKYLLVSNWSSKTISILMINDSVPPYGTKIATIPTSATPRGIAVDDKNNNTYVGIMGGNTIIRINNKTWKVENNITVPQNPRHLTMDTLGHLFVSFNEVSEVACIETKTDKILFKAQTHAQPRTIALSGNQKFLFIACYAGNKVDIFKINNRSFQKLYSLNCAGKPVGIAIHENEKNLEAWVCNYAAGYIKIFTFEKT</sequence>
<dbReference type="RefSeq" id="WP_084290484.1">
    <property type="nucleotide sequence ID" value="NZ_FWYB01000009.1"/>
</dbReference>
<gene>
    <name evidence="1" type="ORF">SAMN04488101_10953</name>
</gene>
<evidence type="ECO:0000313" key="2">
    <source>
        <dbReference type="Proteomes" id="UP000192678"/>
    </source>
</evidence>
<protein>
    <submittedName>
        <fullName evidence="1">DNA-binding beta-propeller fold protein YncE</fullName>
    </submittedName>
</protein>
<dbReference type="Proteomes" id="UP000192678">
    <property type="component" value="Unassembled WGS sequence"/>
</dbReference>
<dbReference type="InterPro" id="IPR011045">
    <property type="entry name" value="N2O_reductase_N"/>
</dbReference>
<dbReference type="AlphaFoldDB" id="A0A1W2E089"/>
<organism evidence="1 2">
    <name type="scientific">Pedobacter nyackensis</name>
    <dbReference type="NCBI Taxonomy" id="475255"/>
    <lineage>
        <taxon>Bacteria</taxon>
        <taxon>Pseudomonadati</taxon>
        <taxon>Bacteroidota</taxon>
        <taxon>Sphingobacteriia</taxon>
        <taxon>Sphingobacteriales</taxon>
        <taxon>Sphingobacteriaceae</taxon>
        <taxon>Pedobacter</taxon>
    </lineage>
</organism>